<reference evidence="2" key="1">
    <citation type="submission" date="2017-04" db="EMBL/GenBank/DDBJ databases">
        <authorList>
            <person name="Varghese N."/>
            <person name="Submissions S."/>
        </authorList>
    </citation>
    <scope>NUCLEOTIDE SEQUENCE [LARGE SCALE GENOMIC DNA]</scope>
    <source>
        <strain evidence="2">DSM 9293</strain>
    </source>
</reference>
<proteinExistence type="predicted"/>
<evidence type="ECO:0000313" key="2">
    <source>
        <dbReference type="Proteomes" id="UP000192660"/>
    </source>
</evidence>
<gene>
    <name evidence="1" type="ORF">SAMN00768000_0014</name>
</gene>
<accession>A0A1W1W5N7</accession>
<organism evidence="1 2">
    <name type="scientific">Sulfobacillus thermosulfidooxidans (strain DSM 9293 / VKM B-1269 / AT-1)</name>
    <dbReference type="NCBI Taxonomy" id="929705"/>
    <lineage>
        <taxon>Bacteria</taxon>
        <taxon>Bacillati</taxon>
        <taxon>Bacillota</taxon>
        <taxon>Clostridia</taxon>
        <taxon>Eubacteriales</taxon>
        <taxon>Clostridiales Family XVII. Incertae Sedis</taxon>
        <taxon>Sulfobacillus</taxon>
    </lineage>
</organism>
<keyword evidence="2" id="KW-1185">Reference proteome</keyword>
<dbReference type="AlphaFoldDB" id="A0A1W1W5N7"/>
<protein>
    <submittedName>
        <fullName evidence="1">Uncharacterized protein</fullName>
    </submittedName>
</protein>
<dbReference type="EMBL" id="FWWY01000001">
    <property type="protein sequence ID" value="SMC01594.1"/>
    <property type="molecule type" value="Genomic_DNA"/>
</dbReference>
<evidence type="ECO:0000313" key="1">
    <source>
        <dbReference type="EMBL" id="SMC01594.1"/>
    </source>
</evidence>
<dbReference type="Proteomes" id="UP000192660">
    <property type="component" value="Unassembled WGS sequence"/>
</dbReference>
<name>A0A1W1W5N7_SULTA</name>
<dbReference type="RefSeq" id="WP_020374565.1">
    <property type="nucleotide sequence ID" value="NZ_FWWY01000001.1"/>
</dbReference>
<sequence>MNETEITKEVSSEVLAAITAALLCMENIDWDTTRMRIREVWPEESAWRWVGW</sequence>